<dbReference type="GeneID" id="9467806"/>
<reference evidence="3" key="1">
    <citation type="journal article" date="2009" name="Nature">
        <title>Genome sequence and analysis of the Irish potato famine pathogen Phytophthora infestans.</title>
        <authorList>
            <consortium name="The Broad Institute Genome Sequencing Platform"/>
            <person name="Haas B.J."/>
            <person name="Kamoun S."/>
            <person name="Zody M.C."/>
            <person name="Jiang R.H."/>
            <person name="Handsaker R.E."/>
            <person name="Cano L.M."/>
            <person name="Grabherr M."/>
            <person name="Kodira C.D."/>
            <person name="Raffaele S."/>
            <person name="Torto-Alalibo T."/>
            <person name="Bozkurt T.O."/>
            <person name="Ah-Fong A.M."/>
            <person name="Alvarado L."/>
            <person name="Anderson V.L."/>
            <person name="Armstrong M.R."/>
            <person name="Avrova A."/>
            <person name="Baxter L."/>
            <person name="Beynon J."/>
            <person name="Boevink P.C."/>
            <person name="Bollmann S.R."/>
            <person name="Bos J.I."/>
            <person name="Bulone V."/>
            <person name="Cai G."/>
            <person name="Cakir C."/>
            <person name="Carrington J.C."/>
            <person name="Chawner M."/>
            <person name="Conti L."/>
            <person name="Costanzo S."/>
            <person name="Ewan R."/>
            <person name="Fahlgren N."/>
            <person name="Fischbach M.A."/>
            <person name="Fugelstad J."/>
            <person name="Gilroy E.M."/>
            <person name="Gnerre S."/>
            <person name="Green P.J."/>
            <person name="Grenville-Briggs L.J."/>
            <person name="Griffith J."/>
            <person name="Grunwald N.J."/>
            <person name="Horn K."/>
            <person name="Horner N.R."/>
            <person name="Hu C.H."/>
            <person name="Huitema E."/>
            <person name="Jeong D.H."/>
            <person name="Jones A.M."/>
            <person name="Jones J.D."/>
            <person name="Jones R.W."/>
            <person name="Karlsson E.K."/>
            <person name="Kunjeti S.G."/>
            <person name="Lamour K."/>
            <person name="Liu Z."/>
            <person name="Ma L."/>
            <person name="Maclean D."/>
            <person name="Chibucos M.C."/>
            <person name="McDonald H."/>
            <person name="McWalters J."/>
            <person name="Meijer H.J."/>
            <person name="Morgan W."/>
            <person name="Morris P.F."/>
            <person name="Munro C.A."/>
            <person name="O'Neill K."/>
            <person name="Ospina-Giraldo M."/>
            <person name="Pinzon A."/>
            <person name="Pritchard L."/>
            <person name="Ramsahoye B."/>
            <person name="Ren Q."/>
            <person name="Restrepo S."/>
            <person name="Roy S."/>
            <person name="Sadanandom A."/>
            <person name="Savidor A."/>
            <person name="Schornack S."/>
            <person name="Schwartz D.C."/>
            <person name="Schumann U.D."/>
            <person name="Schwessinger B."/>
            <person name="Seyer L."/>
            <person name="Sharpe T."/>
            <person name="Silvar C."/>
            <person name="Song J."/>
            <person name="Studholme D.J."/>
            <person name="Sykes S."/>
            <person name="Thines M."/>
            <person name="van de Vondervoort P.J."/>
            <person name="Phuntumart V."/>
            <person name="Wawra S."/>
            <person name="Weide R."/>
            <person name="Win J."/>
            <person name="Young C."/>
            <person name="Zhou S."/>
            <person name="Fry W."/>
            <person name="Meyers B.C."/>
            <person name="van West P."/>
            <person name="Ristaino J."/>
            <person name="Govers F."/>
            <person name="Birch P.R."/>
            <person name="Whisson S.C."/>
            <person name="Judelson H.S."/>
            <person name="Nusbaum C."/>
        </authorList>
    </citation>
    <scope>NUCLEOTIDE SEQUENCE [LARGE SCALE GENOMIC DNA]</scope>
    <source>
        <strain evidence="3">T30-4</strain>
    </source>
</reference>
<evidence type="ECO:0000313" key="2">
    <source>
        <dbReference type="EMBL" id="EEY66303.1"/>
    </source>
</evidence>
<dbReference type="HOGENOM" id="CLU_398759_0_0_1"/>
<feature type="coiled-coil region" evidence="1">
    <location>
        <begin position="412"/>
        <end position="461"/>
    </location>
</feature>
<organism evidence="2 3">
    <name type="scientific">Phytophthora infestans (strain T30-4)</name>
    <name type="common">Potato late blight agent</name>
    <dbReference type="NCBI Taxonomy" id="403677"/>
    <lineage>
        <taxon>Eukaryota</taxon>
        <taxon>Sar</taxon>
        <taxon>Stramenopiles</taxon>
        <taxon>Oomycota</taxon>
        <taxon>Peronosporomycetes</taxon>
        <taxon>Peronosporales</taxon>
        <taxon>Peronosporaceae</taxon>
        <taxon>Phytophthora</taxon>
    </lineage>
</organism>
<protein>
    <submittedName>
        <fullName evidence="2">Uncharacterized protein</fullName>
    </submittedName>
</protein>
<dbReference type="VEuPathDB" id="FungiDB:PITG_03863"/>
<dbReference type="InterPro" id="IPR000048">
    <property type="entry name" value="IQ_motif_EF-hand-BS"/>
</dbReference>
<dbReference type="Pfam" id="PF00612">
    <property type="entry name" value="IQ"/>
    <property type="match status" value="4"/>
</dbReference>
<dbReference type="InParanoid" id="D0MYQ5"/>
<dbReference type="OMA" id="WERECRF"/>
<dbReference type="eggNOG" id="ENOG502QWE8">
    <property type="taxonomic scope" value="Eukaryota"/>
</dbReference>
<keyword evidence="1" id="KW-0175">Coiled coil</keyword>
<dbReference type="Proteomes" id="UP000006643">
    <property type="component" value="Unassembled WGS sequence"/>
</dbReference>
<dbReference type="OrthoDB" id="190375at2759"/>
<dbReference type="PROSITE" id="PS50096">
    <property type="entry name" value="IQ"/>
    <property type="match status" value="5"/>
</dbReference>
<sequence>MMSNNKLTTALVSVEAAWICATEVNVQQKDEERVEGLVRLRKQSMKNEYELASSSTRLDQELKEQQLQWKKKTDIRQLSQLPINERDPTVKSVETSTNNYKKKCSVYAMENLRLAMLMKDTKLRQRMKRKKVRPRIVQDMLSLERRYAEAARKLQKWWQGHLHRVFLQLHFKQVKAILQIQRFARGFLTRQWVRIWHANRSIRVTRLQALFRGYFIRSQVILTWRRWEYLNASKIQSIIRMYLAKEFCQRCKREVAVLHIQSVWRGFSSRKKSDMRWLELRAINLQRLARGTLARMNARKRATRLRNGAIQIQRMFRGMKARTEIKTLLRDRETRNRQEFLAMLEVEEEWHRAQRDKLQSRLNRQQLKERVAQLEYDYYIKHEQIHDMESIYLDMQTQRMRVSPRAIEHGWVEEMEAKMKQQRVLITKLKIETVFGLGLEFKRKENELVNFQKRINATEEKRRRFEIWRNEEYLEFWERECRFRYQAKIVQNRQHVAETRRRWQIQHYRTDGKRDHRWQGSHWSPDVLEAAKKKEVFCLGSADILALVHEKWHLRMQEIEASGQVRDDTEQERDSKKHIDDLTDQVALTAATAQIEQTKMLFNPVFRDVELSFDKIQMLQRKHDRRLLATKQERRAREPADNTIDRQQRKRQLVLAAKVPWYLLDQLEADRRNLANEKAMFKLWGKAYSKE</sequence>
<gene>
    <name evidence="2" type="ORF">PITG_03863</name>
</gene>
<keyword evidence="3" id="KW-1185">Reference proteome</keyword>
<accession>D0MYQ5</accession>
<dbReference type="SMART" id="SM00015">
    <property type="entry name" value="IQ"/>
    <property type="match status" value="7"/>
</dbReference>
<dbReference type="AlphaFoldDB" id="D0MYQ5"/>
<name>D0MYQ5_PHYIT</name>
<dbReference type="KEGG" id="pif:PITG_03863"/>
<evidence type="ECO:0000256" key="1">
    <source>
        <dbReference type="SAM" id="Coils"/>
    </source>
</evidence>
<proteinExistence type="predicted"/>
<dbReference type="RefSeq" id="XP_002906902.1">
    <property type="nucleotide sequence ID" value="XM_002906856.1"/>
</dbReference>
<dbReference type="Gene3D" id="1.20.5.190">
    <property type="match status" value="2"/>
</dbReference>
<dbReference type="EMBL" id="DS028121">
    <property type="protein sequence ID" value="EEY66303.1"/>
    <property type="molecule type" value="Genomic_DNA"/>
</dbReference>
<evidence type="ECO:0000313" key="3">
    <source>
        <dbReference type="Proteomes" id="UP000006643"/>
    </source>
</evidence>